<dbReference type="RefSeq" id="WP_200355138.1">
    <property type="nucleotide sequence ID" value="NZ_JAENIL010000013.1"/>
</dbReference>
<dbReference type="InterPro" id="IPR008407">
    <property type="entry name" value="Brnchd-chn_aa_trnsp_AzlD"/>
</dbReference>
<evidence type="ECO:0000313" key="2">
    <source>
        <dbReference type="EMBL" id="MBK1876922.1"/>
    </source>
</evidence>
<dbReference type="AlphaFoldDB" id="A0A934VP54"/>
<evidence type="ECO:0000256" key="1">
    <source>
        <dbReference type="SAM" id="Phobius"/>
    </source>
</evidence>
<reference evidence="2" key="1">
    <citation type="submission" date="2021-01" db="EMBL/GenBank/DDBJ databases">
        <title>Modified the classification status of verrucomicrobia.</title>
        <authorList>
            <person name="Feng X."/>
        </authorList>
    </citation>
    <scope>NUCLEOTIDE SEQUENCE</scope>
    <source>
        <strain evidence="2">KCTC 13126</strain>
    </source>
</reference>
<sequence length="108" mass="11628">MIEEQEYWLVAIAVGVGTFLVRASFLLLPIRVGGEGRLESVLRFIPPAALTALIVPAVLLSGASEGEMFEVEKPVAALVAVLVAWKTRNVLATIALGMLTYWGLSYVL</sequence>
<keyword evidence="3" id="KW-1185">Reference proteome</keyword>
<evidence type="ECO:0000313" key="3">
    <source>
        <dbReference type="Proteomes" id="UP000617628"/>
    </source>
</evidence>
<comment type="caution">
    <text evidence="2">The sequence shown here is derived from an EMBL/GenBank/DDBJ whole genome shotgun (WGS) entry which is preliminary data.</text>
</comment>
<dbReference type="EMBL" id="JAENIL010000013">
    <property type="protein sequence ID" value="MBK1876922.1"/>
    <property type="molecule type" value="Genomic_DNA"/>
</dbReference>
<keyword evidence="1" id="KW-0812">Transmembrane</keyword>
<proteinExistence type="predicted"/>
<name>A0A934VP54_9BACT</name>
<dbReference type="Pfam" id="PF05437">
    <property type="entry name" value="AzlD"/>
    <property type="match status" value="1"/>
</dbReference>
<gene>
    <name evidence="2" type="ORF">JIN87_08590</name>
</gene>
<feature type="transmembrane region" description="Helical" evidence="1">
    <location>
        <begin position="75"/>
        <end position="102"/>
    </location>
</feature>
<organism evidence="2 3">
    <name type="scientific">Pelagicoccus mobilis</name>
    <dbReference type="NCBI Taxonomy" id="415221"/>
    <lineage>
        <taxon>Bacteria</taxon>
        <taxon>Pseudomonadati</taxon>
        <taxon>Verrucomicrobiota</taxon>
        <taxon>Opitutia</taxon>
        <taxon>Puniceicoccales</taxon>
        <taxon>Pelagicoccaceae</taxon>
        <taxon>Pelagicoccus</taxon>
    </lineage>
</organism>
<keyword evidence="1" id="KW-0472">Membrane</keyword>
<feature type="transmembrane region" description="Helical" evidence="1">
    <location>
        <begin position="7"/>
        <end position="32"/>
    </location>
</feature>
<keyword evidence="1" id="KW-1133">Transmembrane helix</keyword>
<dbReference type="Proteomes" id="UP000617628">
    <property type="component" value="Unassembled WGS sequence"/>
</dbReference>
<accession>A0A934VP54</accession>
<feature type="transmembrane region" description="Helical" evidence="1">
    <location>
        <begin position="44"/>
        <end position="63"/>
    </location>
</feature>
<protein>
    <submittedName>
        <fullName evidence="2">AzlD domain-containing protein</fullName>
    </submittedName>
</protein>